<feature type="transmembrane region" description="Helical" evidence="1">
    <location>
        <begin position="6"/>
        <end position="24"/>
    </location>
</feature>
<gene>
    <name evidence="2" type="ORF">ABIE21_000085</name>
</gene>
<keyword evidence="3" id="KW-1185">Reference proteome</keyword>
<reference evidence="2 3" key="1">
    <citation type="submission" date="2024-06" db="EMBL/GenBank/DDBJ databases">
        <title>Sorghum-associated microbial communities from plants grown in Nebraska, USA.</title>
        <authorList>
            <person name="Schachtman D."/>
        </authorList>
    </citation>
    <scope>NUCLEOTIDE SEQUENCE [LARGE SCALE GENOMIC DNA]</scope>
    <source>
        <strain evidence="2 3">2857</strain>
    </source>
</reference>
<evidence type="ECO:0000313" key="2">
    <source>
        <dbReference type="EMBL" id="MET4580595.1"/>
    </source>
</evidence>
<keyword evidence="1" id="KW-0812">Transmembrane</keyword>
<name>A0ABV2QHT0_9MICO</name>
<accession>A0ABV2QHT0</accession>
<dbReference type="Proteomes" id="UP001549257">
    <property type="component" value="Unassembled WGS sequence"/>
</dbReference>
<proteinExistence type="predicted"/>
<protein>
    <submittedName>
        <fullName evidence="2">Uncharacterized protein</fullName>
    </submittedName>
</protein>
<evidence type="ECO:0000256" key="1">
    <source>
        <dbReference type="SAM" id="Phobius"/>
    </source>
</evidence>
<dbReference type="EMBL" id="JBEPSJ010000001">
    <property type="protein sequence ID" value="MET4580595.1"/>
    <property type="molecule type" value="Genomic_DNA"/>
</dbReference>
<evidence type="ECO:0000313" key="3">
    <source>
        <dbReference type="Proteomes" id="UP001549257"/>
    </source>
</evidence>
<keyword evidence="1" id="KW-1133">Transmembrane helix</keyword>
<sequence length="36" mass="3828">MIIEFAVIGALSIAAIIGAVVVTARDGYRRVPTRRA</sequence>
<keyword evidence="1" id="KW-0472">Membrane</keyword>
<comment type="caution">
    <text evidence="2">The sequence shown here is derived from an EMBL/GenBank/DDBJ whole genome shotgun (WGS) entry which is preliminary data.</text>
</comment>
<organism evidence="2 3">
    <name type="scientific">Conyzicola nivalis</name>
    <dbReference type="NCBI Taxonomy" id="1477021"/>
    <lineage>
        <taxon>Bacteria</taxon>
        <taxon>Bacillati</taxon>
        <taxon>Actinomycetota</taxon>
        <taxon>Actinomycetes</taxon>
        <taxon>Micrococcales</taxon>
        <taxon>Microbacteriaceae</taxon>
        <taxon>Conyzicola</taxon>
    </lineage>
</organism>